<organism evidence="1 2">
    <name type="scientific">Pleuronectes platessa</name>
    <name type="common">European plaice</name>
    <dbReference type="NCBI Taxonomy" id="8262"/>
    <lineage>
        <taxon>Eukaryota</taxon>
        <taxon>Metazoa</taxon>
        <taxon>Chordata</taxon>
        <taxon>Craniata</taxon>
        <taxon>Vertebrata</taxon>
        <taxon>Euteleostomi</taxon>
        <taxon>Actinopterygii</taxon>
        <taxon>Neopterygii</taxon>
        <taxon>Teleostei</taxon>
        <taxon>Neoteleostei</taxon>
        <taxon>Acanthomorphata</taxon>
        <taxon>Carangaria</taxon>
        <taxon>Pleuronectiformes</taxon>
        <taxon>Pleuronectoidei</taxon>
        <taxon>Pleuronectidae</taxon>
        <taxon>Pleuronectes</taxon>
    </lineage>
</organism>
<evidence type="ECO:0000313" key="2">
    <source>
        <dbReference type="Proteomes" id="UP001153269"/>
    </source>
</evidence>
<dbReference type="AlphaFoldDB" id="A0A9N7YB60"/>
<protein>
    <submittedName>
        <fullName evidence="1">Uncharacterized protein</fullName>
    </submittedName>
</protein>
<name>A0A9N7YB60_PLEPL</name>
<proteinExistence type="predicted"/>
<dbReference type="EMBL" id="CADEAL010000379">
    <property type="protein sequence ID" value="CAB1419298.1"/>
    <property type="molecule type" value="Genomic_DNA"/>
</dbReference>
<evidence type="ECO:0000313" key="1">
    <source>
        <dbReference type="EMBL" id="CAB1419298.1"/>
    </source>
</evidence>
<gene>
    <name evidence="1" type="ORF">PLEPLA_LOCUS7126</name>
</gene>
<dbReference type="Proteomes" id="UP001153269">
    <property type="component" value="Unassembled WGS sequence"/>
</dbReference>
<comment type="caution">
    <text evidence="1">The sequence shown here is derived from an EMBL/GenBank/DDBJ whole genome shotgun (WGS) entry which is preliminary data.</text>
</comment>
<sequence length="184" mass="19502">MHHAAVITFTCHRCAPRTRTCRRAIPAHFMAERRPICVARPAAAHRGRMDGGPVPSWINALKSAALNTKACTSSPAAPNTFSRGHSLCHAPVFPPRAAIEPPWGWLIASPAVLSWHSTPPAEARSLEGGSSLPSTIGLSLVSSCAPEKALGSAYTEVEVEAGPGMKAALSSDYLEEAIVQNLEY</sequence>
<accession>A0A9N7YB60</accession>
<keyword evidence="2" id="KW-1185">Reference proteome</keyword>
<reference evidence="1" key="1">
    <citation type="submission" date="2020-03" db="EMBL/GenBank/DDBJ databases">
        <authorList>
            <person name="Weist P."/>
        </authorList>
    </citation>
    <scope>NUCLEOTIDE SEQUENCE</scope>
</reference>